<dbReference type="Pfam" id="PF02551">
    <property type="entry name" value="Acyl_CoA_thio"/>
    <property type="match status" value="1"/>
</dbReference>
<reference evidence="5 6" key="1">
    <citation type="submission" date="2016-04" db="EMBL/GenBank/DDBJ databases">
        <title>Peptidophaga gingivicola gen. nov., sp. nov., isolated from human subgingival plaque.</title>
        <authorList>
            <person name="Beall C.J."/>
            <person name="Mokrzan E.M."/>
            <person name="Griffen A.L."/>
            <person name="Leys E.J."/>
        </authorList>
    </citation>
    <scope>NUCLEOTIDE SEQUENCE [LARGE SCALE GENOMIC DNA]</scope>
    <source>
        <strain evidence="5 6">BA112</strain>
    </source>
</reference>
<name>A0A179B162_9ACTO</name>
<dbReference type="GO" id="GO:0009062">
    <property type="term" value="P:fatty acid catabolic process"/>
    <property type="evidence" value="ECO:0007669"/>
    <property type="project" value="TreeGrafter"/>
</dbReference>
<feature type="domain" description="Acyl-CoA thioesterase-like N-terminal HotDog" evidence="4">
    <location>
        <begin position="41"/>
        <end position="119"/>
    </location>
</feature>
<dbReference type="CDD" id="cd03445">
    <property type="entry name" value="Thioesterase_II_repeat2"/>
    <property type="match status" value="1"/>
</dbReference>
<protein>
    <submittedName>
        <fullName evidence="5">Acyl-CoA thioesterase II</fullName>
    </submittedName>
</protein>
<accession>A0A179B162</accession>
<evidence type="ECO:0000259" key="3">
    <source>
        <dbReference type="Pfam" id="PF02551"/>
    </source>
</evidence>
<dbReference type="InterPro" id="IPR042171">
    <property type="entry name" value="Acyl-CoA_hotdog"/>
</dbReference>
<dbReference type="STRING" id="1823756.A4H34_10130"/>
<comment type="similarity">
    <text evidence="1">Belongs to the C/M/P thioester hydrolase family.</text>
</comment>
<dbReference type="GO" id="GO:0006637">
    <property type="term" value="P:acyl-CoA metabolic process"/>
    <property type="evidence" value="ECO:0007669"/>
    <property type="project" value="InterPro"/>
</dbReference>
<dbReference type="PANTHER" id="PTHR11066">
    <property type="entry name" value="ACYL-COA THIOESTERASE"/>
    <property type="match status" value="1"/>
</dbReference>
<keyword evidence="6" id="KW-1185">Reference proteome</keyword>
<keyword evidence="2" id="KW-0378">Hydrolase</keyword>
<dbReference type="Proteomes" id="UP000078368">
    <property type="component" value="Unassembled WGS sequence"/>
</dbReference>
<evidence type="ECO:0000313" key="6">
    <source>
        <dbReference type="Proteomes" id="UP000078368"/>
    </source>
</evidence>
<organism evidence="5 6">
    <name type="scientific">Peptidiphaga gingivicola</name>
    <dbReference type="NCBI Taxonomy" id="2741497"/>
    <lineage>
        <taxon>Bacteria</taxon>
        <taxon>Bacillati</taxon>
        <taxon>Actinomycetota</taxon>
        <taxon>Actinomycetes</taxon>
        <taxon>Actinomycetales</taxon>
        <taxon>Actinomycetaceae</taxon>
        <taxon>Peptidiphaga</taxon>
    </lineage>
</organism>
<dbReference type="EMBL" id="LVZK01000003">
    <property type="protein sequence ID" value="OAP85432.1"/>
    <property type="molecule type" value="Genomic_DNA"/>
</dbReference>
<sequence length="302" mass="33619">MASFLSIPETDVEPLAKVLGTLRLQRLGGKRYRGESLPQMSKRIYGGQVLAQATMVAADTLPADDDRLAHSITAAFLRPGRIDQPLFFEVTELNDGRSFSTRNVNALQDDHIIFTARISAQLHQPGPSFGEEQPDAPAPETLESSVDFFAAMNTPWGHIVSTTNSLDMRHVGGFIFTAPAKERTNRHLIWFKSRSAMPKGSSKLLQRAMLGYAADQFMLEPVMRATGIYWAHPEASMATLDHSIWWHRNFDLSDWILAELVSPSAQNGRGLTIAKFFQGGKHIATMSQEGMVRLRNVTHTEE</sequence>
<dbReference type="InterPro" id="IPR003703">
    <property type="entry name" value="Acyl_CoA_thio"/>
</dbReference>
<evidence type="ECO:0000259" key="4">
    <source>
        <dbReference type="Pfam" id="PF13622"/>
    </source>
</evidence>
<dbReference type="InterPro" id="IPR025652">
    <property type="entry name" value="TesB_C"/>
</dbReference>
<gene>
    <name evidence="5" type="ORF">A4H34_10130</name>
</gene>
<dbReference type="InterPro" id="IPR049449">
    <property type="entry name" value="TesB_ACOT8-like_N"/>
</dbReference>
<dbReference type="RefSeq" id="WP_009199971.1">
    <property type="nucleotide sequence ID" value="NZ_LVZK01000003.1"/>
</dbReference>
<evidence type="ECO:0000256" key="2">
    <source>
        <dbReference type="ARBA" id="ARBA00022801"/>
    </source>
</evidence>
<dbReference type="SUPFAM" id="SSF54637">
    <property type="entry name" value="Thioesterase/thiol ester dehydrase-isomerase"/>
    <property type="match status" value="2"/>
</dbReference>
<dbReference type="PANTHER" id="PTHR11066:SF34">
    <property type="entry name" value="ACYL-COENZYME A THIOESTERASE 8"/>
    <property type="match status" value="1"/>
</dbReference>
<evidence type="ECO:0000313" key="5">
    <source>
        <dbReference type="EMBL" id="OAP85432.1"/>
    </source>
</evidence>
<dbReference type="CDD" id="cd03444">
    <property type="entry name" value="Thioesterase_II_repeat1"/>
    <property type="match status" value="1"/>
</dbReference>
<dbReference type="GO" id="GO:0047617">
    <property type="term" value="F:fatty acyl-CoA hydrolase activity"/>
    <property type="evidence" value="ECO:0007669"/>
    <property type="project" value="InterPro"/>
</dbReference>
<evidence type="ECO:0000256" key="1">
    <source>
        <dbReference type="ARBA" id="ARBA00006538"/>
    </source>
</evidence>
<comment type="caution">
    <text evidence="5">The sequence shown here is derived from an EMBL/GenBank/DDBJ whole genome shotgun (WGS) entry which is preliminary data.</text>
</comment>
<feature type="domain" description="Acyl-CoA thioesterase 2 C-terminal" evidence="3">
    <location>
        <begin position="189"/>
        <end position="291"/>
    </location>
</feature>
<dbReference type="Pfam" id="PF13622">
    <property type="entry name" value="4HBT_3"/>
    <property type="match status" value="1"/>
</dbReference>
<dbReference type="Gene3D" id="2.40.160.210">
    <property type="entry name" value="Acyl-CoA thioesterase, double hotdog domain"/>
    <property type="match status" value="1"/>
</dbReference>
<dbReference type="OrthoDB" id="9781019at2"/>
<dbReference type="AlphaFoldDB" id="A0A179B162"/>
<proteinExistence type="inferred from homology"/>
<dbReference type="InterPro" id="IPR029069">
    <property type="entry name" value="HotDog_dom_sf"/>
</dbReference>